<dbReference type="RefSeq" id="XP_024514476.1">
    <property type="nucleotide sequence ID" value="XM_024658548.1"/>
</dbReference>
<evidence type="ECO:0000313" key="3">
    <source>
        <dbReference type="Proteomes" id="UP000002149"/>
    </source>
</evidence>
<feature type="region of interest" description="Disordered" evidence="1">
    <location>
        <begin position="275"/>
        <end position="309"/>
    </location>
</feature>
<dbReference type="AlphaFoldDB" id="A0A0S2M5Q5"/>
<dbReference type="GeneID" id="36392883"/>
<dbReference type="EMBL" id="AE017346">
    <property type="protein sequence ID" value="ALO68964.1"/>
    <property type="molecule type" value="Genomic_DNA"/>
</dbReference>
<dbReference type="PaxDb" id="214684-A0A0S2M5Q5"/>
<dbReference type="InParanoid" id="A0A0S2M5Q5"/>
<dbReference type="Proteomes" id="UP000002149">
    <property type="component" value="Chromosome 6"/>
</dbReference>
<keyword evidence="3" id="KW-1185">Reference proteome</keyword>
<name>A0A0S2M5Q5_CRYD1</name>
<evidence type="ECO:0000313" key="2">
    <source>
        <dbReference type="EMBL" id="ALO68964.1"/>
    </source>
</evidence>
<gene>
    <name evidence="2" type="ordered locus">CNF00125</name>
</gene>
<dbReference type="VEuPathDB" id="FungiDB:CNF00125"/>
<protein>
    <submittedName>
        <fullName evidence="2">Uncharacterized protein</fullName>
    </submittedName>
</protein>
<evidence type="ECO:0000256" key="1">
    <source>
        <dbReference type="SAM" id="MobiDB-lite"/>
    </source>
</evidence>
<dbReference type="OrthoDB" id="2575129at2759"/>
<accession>A0A0S2M5Q5</accession>
<reference evidence="2 3" key="1">
    <citation type="journal article" date="2005" name="Science">
        <title>The genome of the basidiomycetous yeast and human pathogen Cryptococcus neoformans.</title>
        <authorList>
            <person name="Loftus B.J."/>
            <person name="Fung E."/>
            <person name="Roncaglia P."/>
            <person name="Rowley D."/>
            <person name="Amedeo P."/>
            <person name="Bruno D."/>
            <person name="Vamathevan J."/>
            <person name="Miranda M."/>
            <person name="Anderson I.J."/>
            <person name="Fraser J.A."/>
            <person name="Allen J.E."/>
            <person name="Bosdet I.E."/>
            <person name="Brent M.R."/>
            <person name="Chiu R."/>
            <person name="Doering T.L."/>
            <person name="Donlin M.J."/>
            <person name="D'Souza C.A."/>
            <person name="Fox D.S."/>
            <person name="Grinberg V."/>
            <person name="Fu J."/>
            <person name="Fukushima M."/>
            <person name="Haas B.J."/>
            <person name="Huang J.C."/>
            <person name="Janbon G."/>
            <person name="Jones S.J."/>
            <person name="Koo H.L."/>
            <person name="Krzywinski M.I."/>
            <person name="Kwon-Chung J.K."/>
            <person name="Lengeler K.B."/>
            <person name="Maiti R."/>
            <person name="Marra M.A."/>
            <person name="Marra R.E."/>
            <person name="Mathewson C.A."/>
            <person name="Mitchell T.G."/>
            <person name="Pertea M."/>
            <person name="Riggs F.R."/>
            <person name="Salzberg S.L."/>
            <person name="Schein J.E."/>
            <person name="Shvartsbeyn A."/>
            <person name="Shin H."/>
            <person name="Shumway M."/>
            <person name="Specht C.A."/>
            <person name="Suh B.B."/>
            <person name="Tenney A."/>
            <person name="Utterback T.R."/>
            <person name="Wickes B.L."/>
            <person name="Wortman J.R."/>
            <person name="Wye N.H."/>
            <person name="Kronstad J.W."/>
            <person name="Lodge J.K."/>
            <person name="Heitman J."/>
            <person name="Davis R.W."/>
            <person name="Fraser C.M."/>
            <person name="Hyman R.W."/>
        </authorList>
    </citation>
    <scope>NUCLEOTIDE SEQUENCE [LARGE SCALE GENOMIC DNA]</scope>
    <source>
        <strain evidence="3">JEC21 / ATCC MYA-565</strain>
    </source>
</reference>
<proteinExistence type="predicted"/>
<dbReference type="KEGG" id="cne:CNF00125"/>
<organism evidence="2 3">
    <name type="scientific">Cryptococcus deneoformans (strain JEC21 / ATCC MYA-565)</name>
    <name type="common">Cryptococcus neoformans var. neoformans serotype D</name>
    <dbReference type="NCBI Taxonomy" id="214684"/>
    <lineage>
        <taxon>Eukaryota</taxon>
        <taxon>Fungi</taxon>
        <taxon>Dikarya</taxon>
        <taxon>Basidiomycota</taxon>
        <taxon>Agaricomycotina</taxon>
        <taxon>Tremellomycetes</taxon>
        <taxon>Tremellales</taxon>
        <taxon>Cryptococcaceae</taxon>
        <taxon>Cryptococcus</taxon>
        <taxon>Cryptococcus neoformans species complex</taxon>
    </lineage>
</organism>
<sequence>MSVINNIGTLTQTMDDSVLELPLRSQNNLVDRSIEEATTYSPPPPYNMQLSAFPSQPKEVTEALLEGQVNCSGERNTCEGQTRGNNLGTDNLEAKSQSAILYLDKYEKVRHSGRHRWSLDTTDTDLTLVDIPSSPQCSTIKGMRPLLLPSRLQQSSSSISNKSKMTNTYALPRDRPPMRSTYSYMGDKEDITGDRMVRCGRGMIARRGLGADFKLTRNEKEERIYGAVLCLPSDMGLGLSSESDTESEASFSPPIPIPSDVSFALSSLADFLSPTDPHSLMSPKDKEGPSSKGCLQAPGSPSKGSGRRMAWAKNVEARLEADREGMVPVARFVPSAISSTSTGWFSLFLSFFFKQPQHRPKPPKPTPAPNIPLHILLLLLEIISTIARGIKYAVLTGVKVWVVMEVVWRGIESEV</sequence>